<proteinExistence type="predicted"/>
<dbReference type="Proteomes" id="UP000321304">
    <property type="component" value="Unassembled WGS sequence"/>
</dbReference>
<dbReference type="AlphaFoldDB" id="A0A560L0F9"/>
<organism evidence="1 2">
    <name type="scientific">Bradyrhizobium macuxiense</name>
    <dbReference type="NCBI Taxonomy" id="1755647"/>
    <lineage>
        <taxon>Bacteria</taxon>
        <taxon>Pseudomonadati</taxon>
        <taxon>Pseudomonadota</taxon>
        <taxon>Alphaproteobacteria</taxon>
        <taxon>Hyphomicrobiales</taxon>
        <taxon>Nitrobacteraceae</taxon>
        <taxon>Bradyrhizobium</taxon>
    </lineage>
</organism>
<reference evidence="1 2" key="1">
    <citation type="submission" date="2019-06" db="EMBL/GenBank/DDBJ databases">
        <title>Genomic Encyclopedia of Type Strains, Phase IV (KMG-V): Genome sequencing to study the core and pangenomes of soil and plant-associated prokaryotes.</title>
        <authorList>
            <person name="Whitman W."/>
        </authorList>
    </citation>
    <scope>NUCLEOTIDE SEQUENCE [LARGE SCALE GENOMIC DNA]</scope>
    <source>
        <strain evidence="1 2">BR 10355</strain>
    </source>
</reference>
<sequence>MVDGGAKADVFKPIRERLTVSTDMTPIDIEVVGSTSLVPQFHELIPELVVRFRLERAYVGLYAEREPGFEIFNIGVDLETASPISLFEAVILGPRFGRDIPGIPKLLPEELRRRNMRLSIHSNYRVEHMRKFSDILAGCRGQTAENGLWVYERKTDCPGLSAQRFGRVGQLEDTLLTDIQCDEVLPASWARCETSFPFEGFRVGLNFDRDLLPRWREVVDFSAGFLKSKQYRPIESR</sequence>
<protein>
    <submittedName>
        <fullName evidence="1">Uncharacterized protein</fullName>
    </submittedName>
</protein>
<evidence type="ECO:0000313" key="2">
    <source>
        <dbReference type="Proteomes" id="UP000321304"/>
    </source>
</evidence>
<comment type="caution">
    <text evidence="1">The sequence shown here is derived from an EMBL/GenBank/DDBJ whole genome shotgun (WGS) entry which is preliminary data.</text>
</comment>
<accession>A0A560L0F9</accession>
<name>A0A560L0F9_9BRAD</name>
<keyword evidence="2" id="KW-1185">Reference proteome</keyword>
<gene>
    <name evidence="1" type="ORF">FBZ93_11714</name>
</gene>
<evidence type="ECO:0000313" key="1">
    <source>
        <dbReference type="EMBL" id="TWB88832.1"/>
    </source>
</evidence>
<dbReference type="EMBL" id="VITY01000017">
    <property type="protein sequence ID" value="TWB88832.1"/>
    <property type="molecule type" value="Genomic_DNA"/>
</dbReference>